<dbReference type="Gene3D" id="3.40.190.290">
    <property type="match status" value="1"/>
</dbReference>
<evidence type="ECO:0000259" key="5">
    <source>
        <dbReference type="PROSITE" id="PS50931"/>
    </source>
</evidence>
<comment type="caution">
    <text evidence="6">The sequence shown here is derived from an EMBL/GenBank/DDBJ whole genome shotgun (WGS) entry which is preliminary data.</text>
</comment>
<evidence type="ECO:0000313" key="6">
    <source>
        <dbReference type="EMBL" id="MEX4006316.1"/>
    </source>
</evidence>
<dbReference type="PANTHER" id="PTHR30427:SF1">
    <property type="entry name" value="TRANSCRIPTIONAL ACTIVATOR PROTEIN LYSR"/>
    <property type="match status" value="1"/>
</dbReference>
<organism evidence="6 7">
    <name type="scientific">Neoaquamicrobium sediminum</name>
    <dbReference type="NCBI Taxonomy" id="1849104"/>
    <lineage>
        <taxon>Bacteria</taxon>
        <taxon>Pseudomonadati</taxon>
        <taxon>Pseudomonadota</taxon>
        <taxon>Alphaproteobacteria</taxon>
        <taxon>Hyphomicrobiales</taxon>
        <taxon>Phyllobacteriaceae</taxon>
        <taxon>Neoaquamicrobium</taxon>
    </lineage>
</organism>
<evidence type="ECO:0000256" key="3">
    <source>
        <dbReference type="ARBA" id="ARBA00023125"/>
    </source>
</evidence>
<dbReference type="InterPro" id="IPR037424">
    <property type="entry name" value="NocR_PBP2"/>
</dbReference>
<dbReference type="RefSeq" id="WP_368801657.1">
    <property type="nucleotide sequence ID" value="NZ_JAZHFV010000001.1"/>
</dbReference>
<keyword evidence="7" id="KW-1185">Reference proteome</keyword>
<dbReference type="InterPro" id="IPR000847">
    <property type="entry name" value="LysR_HTH_N"/>
</dbReference>
<gene>
    <name evidence="6" type="ORF">V1479_03305</name>
</gene>
<dbReference type="SUPFAM" id="SSF53850">
    <property type="entry name" value="Periplasmic binding protein-like II"/>
    <property type="match status" value="1"/>
</dbReference>
<keyword evidence="4" id="KW-0804">Transcription</keyword>
<comment type="similarity">
    <text evidence="1">Belongs to the LysR transcriptional regulatory family.</text>
</comment>
<evidence type="ECO:0000256" key="2">
    <source>
        <dbReference type="ARBA" id="ARBA00023015"/>
    </source>
</evidence>
<protein>
    <submittedName>
        <fullName evidence="6">LysR family transcriptional regulator</fullName>
    </submittedName>
</protein>
<evidence type="ECO:0000256" key="4">
    <source>
        <dbReference type="ARBA" id="ARBA00023163"/>
    </source>
</evidence>
<keyword evidence="2" id="KW-0805">Transcription regulation</keyword>
<dbReference type="InterPro" id="IPR036390">
    <property type="entry name" value="WH_DNA-bd_sf"/>
</dbReference>
<dbReference type="Pfam" id="PF03466">
    <property type="entry name" value="LysR_substrate"/>
    <property type="match status" value="1"/>
</dbReference>
<name>A0ABV3WNT6_9HYPH</name>
<dbReference type="InterPro" id="IPR005119">
    <property type="entry name" value="LysR_subst-bd"/>
</dbReference>
<dbReference type="Proteomes" id="UP001559025">
    <property type="component" value="Unassembled WGS sequence"/>
</dbReference>
<reference evidence="6 7" key="1">
    <citation type="submission" date="2024-01" db="EMBL/GenBank/DDBJ databases">
        <title>New evidence supports the origin of RcGTA from prophage.</title>
        <authorList>
            <person name="Xu Y."/>
            <person name="Liu B."/>
            <person name="Chen F."/>
        </authorList>
    </citation>
    <scope>NUCLEOTIDE SEQUENCE [LARGE SCALE GENOMIC DNA]</scope>
    <source>
        <strain evidence="6 7">CBW1107-2</strain>
    </source>
</reference>
<dbReference type="InterPro" id="IPR036388">
    <property type="entry name" value="WH-like_DNA-bd_sf"/>
</dbReference>
<accession>A0ABV3WNT6</accession>
<sequence>MLTLRQIEVIRAVMVAGSVAGAARMLNVAQPGVSRTMKHLESVLGIKLFVRKGGRYVPSPEARTLFDLLQDVHKKLGDLQFSINQLERGKGAELSIASVPSIANVMVPRAIAGVHALHPDLRISFDVIKLEDAIDFLLLEKGELAVMSYRLEHPSLTFEPLARGHLVCITAPGHPLAQQKMVKAADIVNYPLIGIDPNDPFGGIMAGIFAREGLDYEIAIRARFGTTVCALVKQNLGVAVLDIFTVADMRSDEIAVIPITEETTFQTFVGMRKDAALSSYAENFVAQLKLAMQDAAGR</sequence>
<dbReference type="PANTHER" id="PTHR30427">
    <property type="entry name" value="TRANSCRIPTIONAL ACTIVATOR PROTEIN LYSR"/>
    <property type="match status" value="1"/>
</dbReference>
<evidence type="ECO:0000256" key="1">
    <source>
        <dbReference type="ARBA" id="ARBA00009437"/>
    </source>
</evidence>
<evidence type="ECO:0000313" key="7">
    <source>
        <dbReference type="Proteomes" id="UP001559025"/>
    </source>
</evidence>
<dbReference type="PRINTS" id="PR00039">
    <property type="entry name" value="HTHLYSR"/>
</dbReference>
<dbReference type="Gene3D" id="1.10.10.10">
    <property type="entry name" value="Winged helix-like DNA-binding domain superfamily/Winged helix DNA-binding domain"/>
    <property type="match status" value="1"/>
</dbReference>
<dbReference type="PROSITE" id="PS50931">
    <property type="entry name" value="HTH_LYSR"/>
    <property type="match status" value="1"/>
</dbReference>
<dbReference type="CDD" id="cd08415">
    <property type="entry name" value="PBP2_LysR_opines_like"/>
    <property type="match status" value="1"/>
</dbReference>
<keyword evidence="3" id="KW-0238">DNA-binding</keyword>
<dbReference type="EMBL" id="JAZHFV010000001">
    <property type="protein sequence ID" value="MEX4006316.1"/>
    <property type="molecule type" value="Genomic_DNA"/>
</dbReference>
<feature type="domain" description="HTH lysR-type" evidence="5">
    <location>
        <begin position="2"/>
        <end position="59"/>
    </location>
</feature>
<dbReference type="Pfam" id="PF00126">
    <property type="entry name" value="HTH_1"/>
    <property type="match status" value="1"/>
</dbReference>
<proteinExistence type="inferred from homology"/>
<dbReference type="SUPFAM" id="SSF46785">
    <property type="entry name" value="Winged helix' DNA-binding domain"/>
    <property type="match status" value="1"/>
</dbReference>